<evidence type="ECO:0000313" key="1">
    <source>
        <dbReference type="EMBL" id="ROT39920.1"/>
    </source>
</evidence>
<sequence length="252" mass="28308">MSMPPEVRSHAYGNQIYTPLPDPTLSITMKLKLWPSLPCLPLGSLLSDVTMPKLTTYMYVSTNREERNWGIFERLWRNRALQPHHPLDTVKRTTRNYGISGTSHLGREWVNYAVPDTVQICLFREMVLCLKTPSDETAGKQFFLPLPSSPQLMLLWPAIPLPVHVQTLVFASDPLGTTPYLHPKIISGPKHVTDLHGRIPRVAVSTRFPLDIGRSIPAGGCIPNIPPLDSKSGLWTYVFPPLDFASVNVFTF</sequence>
<protein>
    <submittedName>
        <fullName evidence="1">Uncharacterized protein</fullName>
    </submittedName>
</protein>
<evidence type="ECO:0000313" key="2">
    <source>
        <dbReference type="Proteomes" id="UP000272025"/>
    </source>
</evidence>
<dbReference type="Proteomes" id="UP000272025">
    <property type="component" value="Unassembled WGS sequence"/>
</dbReference>
<dbReference type="GeneID" id="39583413"/>
<dbReference type="AlphaFoldDB" id="A0A3N2PZH2"/>
<gene>
    <name evidence="1" type="ORF">SODALDRAFT_377822</name>
</gene>
<reference evidence="1 2" key="1">
    <citation type="journal article" date="2018" name="Mol. Ecol.">
        <title>The obligate alkalophilic soda-lake fungus Sodiomyces alkalinus has shifted to a protein diet.</title>
        <authorList>
            <person name="Grum-Grzhimaylo A.A."/>
            <person name="Falkoski D.L."/>
            <person name="van den Heuvel J."/>
            <person name="Valero-Jimenez C.A."/>
            <person name="Min B."/>
            <person name="Choi I.G."/>
            <person name="Lipzen A."/>
            <person name="Daum C.G."/>
            <person name="Aanen D.K."/>
            <person name="Tsang A."/>
            <person name="Henrissat B."/>
            <person name="Bilanenko E.N."/>
            <person name="de Vries R.P."/>
            <person name="van Kan J.A.L."/>
            <person name="Grigoriev I.V."/>
            <person name="Debets A.J.M."/>
        </authorList>
    </citation>
    <scope>NUCLEOTIDE SEQUENCE [LARGE SCALE GENOMIC DNA]</scope>
    <source>
        <strain evidence="1 2">F11</strain>
    </source>
</reference>
<accession>A0A3N2PZH2</accession>
<dbReference type="RefSeq" id="XP_028467726.1">
    <property type="nucleotide sequence ID" value="XM_028614936.1"/>
</dbReference>
<dbReference type="EMBL" id="ML119053">
    <property type="protein sequence ID" value="ROT39920.1"/>
    <property type="molecule type" value="Genomic_DNA"/>
</dbReference>
<name>A0A3N2PZH2_SODAK</name>
<keyword evidence="2" id="KW-1185">Reference proteome</keyword>
<organism evidence="1 2">
    <name type="scientific">Sodiomyces alkalinus (strain CBS 110278 / VKM F-3762 / F11)</name>
    <name type="common">Alkaliphilic filamentous fungus</name>
    <dbReference type="NCBI Taxonomy" id="1314773"/>
    <lineage>
        <taxon>Eukaryota</taxon>
        <taxon>Fungi</taxon>
        <taxon>Dikarya</taxon>
        <taxon>Ascomycota</taxon>
        <taxon>Pezizomycotina</taxon>
        <taxon>Sordariomycetes</taxon>
        <taxon>Hypocreomycetidae</taxon>
        <taxon>Glomerellales</taxon>
        <taxon>Plectosphaerellaceae</taxon>
        <taxon>Sodiomyces</taxon>
    </lineage>
</organism>
<proteinExistence type="predicted"/>